<dbReference type="InterPro" id="IPR002694">
    <property type="entry name" value="Znf_CHC2"/>
</dbReference>
<evidence type="ECO:0000259" key="16">
    <source>
        <dbReference type="PROSITE" id="PS50880"/>
    </source>
</evidence>
<protein>
    <recommendedName>
        <fullName evidence="12 13">DNA primase</fullName>
        <ecNumber evidence="12">2.7.7.101</ecNumber>
    </recommendedName>
</protein>
<evidence type="ECO:0000256" key="8">
    <source>
        <dbReference type="ARBA" id="ARBA00022833"/>
    </source>
</evidence>
<dbReference type="Pfam" id="PF13155">
    <property type="entry name" value="Toprim_2"/>
    <property type="match status" value="1"/>
</dbReference>
<reference evidence="17 18" key="1">
    <citation type="journal article" date="2016" name="Nat. Commun.">
        <title>Thousands of microbial genomes shed light on interconnected biogeochemical processes in an aquifer system.</title>
        <authorList>
            <person name="Anantharaman K."/>
            <person name="Brown C.T."/>
            <person name="Hug L.A."/>
            <person name="Sharon I."/>
            <person name="Castelle C.J."/>
            <person name="Probst A.J."/>
            <person name="Thomas B.C."/>
            <person name="Singh A."/>
            <person name="Wilkins M.J."/>
            <person name="Karaoz U."/>
            <person name="Brodie E.L."/>
            <person name="Williams K.H."/>
            <person name="Hubbard S.S."/>
            <person name="Banfield J.F."/>
        </authorList>
    </citation>
    <scope>NUCLEOTIDE SEQUENCE [LARGE SCALE GENOMIC DNA]</scope>
</reference>
<dbReference type="GO" id="GO:0006269">
    <property type="term" value="P:DNA replication, synthesis of primer"/>
    <property type="evidence" value="ECO:0007669"/>
    <property type="project" value="UniProtKB-UniRule"/>
</dbReference>
<dbReference type="EC" id="2.7.7.101" evidence="12"/>
<evidence type="ECO:0000256" key="7">
    <source>
        <dbReference type="ARBA" id="ARBA00022771"/>
    </source>
</evidence>
<dbReference type="Pfam" id="PF10410">
    <property type="entry name" value="DnaB_bind"/>
    <property type="match status" value="1"/>
</dbReference>
<dbReference type="Proteomes" id="UP000177967">
    <property type="component" value="Unassembled WGS sequence"/>
</dbReference>
<comment type="subunit">
    <text evidence="12">Monomer. Interacts with DnaB.</text>
</comment>
<dbReference type="Pfam" id="PF01807">
    <property type="entry name" value="Zn_ribbon_DnaG"/>
    <property type="match status" value="1"/>
</dbReference>
<keyword evidence="1 12" id="KW-0240">DNA-directed RNA polymerase</keyword>
<dbReference type="Gene3D" id="3.40.1360.10">
    <property type="match status" value="1"/>
</dbReference>
<keyword evidence="8 12" id="KW-0862">Zinc</keyword>
<dbReference type="GO" id="GO:0003677">
    <property type="term" value="F:DNA binding"/>
    <property type="evidence" value="ECO:0007669"/>
    <property type="project" value="UniProtKB-KW"/>
</dbReference>
<evidence type="ECO:0000256" key="4">
    <source>
        <dbReference type="ARBA" id="ARBA00022695"/>
    </source>
</evidence>
<dbReference type="InterPro" id="IPR030846">
    <property type="entry name" value="DnaG_bac"/>
</dbReference>
<keyword evidence="7 12" id="KW-0863">Zinc-finger</keyword>
<comment type="similarity">
    <text evidence="12 13">Belongs to the DnaG primase family.</text>
</comment>
<feature type="coiled-coil region" evidence="15">
    <location>
        <begin position="521"/>
        <end position="583"/>
    </location>
</feature>
<dbReference type="InterPro" id="IPR013264">
    <property type="entry name" value="DNAG_N"/>
</dbReference>
<dbReference type="STRING" id="1797513.A2782_04640"/>
<comment type="function">
    <text evidence="12 13">RNA polymerase that catalyzes the synthesis of short RNA molecules used as primers for DNA polymerase during DNA replication.</text>
</comment>
<dbReference type="InterPro" id="IPR019475">
    <property type="entry name" value="DNA_primase_DnaB-bd"/>
</dbReference>
<evidence type="ECO:0000256" key="11">
    <source>
        <dbReference type="ARBA" id="ARBA00023163"/>
    </source>
</evidence>
<name>A0A1G1V3L5_9BACT</name>
<evidence type="ECO:0000256" key="12">
    <source>
        <dbReference type="HAMAP-Rule" id="MF_00974"/>
    </source>
</evidence>
<keyword evidence="11 12" id="KW-0804">Transcription</keyword>
<dbReference type="GO" id="GO:0008270">
    <property type="term" value="F:zinc ion binding"/>
    <property type="evidence" value="ECO:0007669"/>
    <property type="project" value="UniProtKB-UniRule"/>
</dbReference>
<keyword evidence="15" id="KW-0175">Coiled coil</keyword>
<feature type="zinc finger region" description="CHC2-type" evidence="12 14">
    <location>
        <begin position="37"/>
        <end position="61"/>
    </location>
</feature>
<dbReference type="InterPro" id="IPR050219">
    <property type="entry name" value="DnaG_primase"/>
</dbReference>
<dbReference type="FunFam" id="3.90.580.10:FF:000001">
    <property type="entry name" value="DNA primase"/>
    <property type="match status" value="1"/>
</dbReference>
<keyword evidence="9" id="KW-0460">Magnesium</keyword>
<evidence type="ECO:0000313" key="17">
    <source>
        <dbReference type="EMBL" id="OGY09961.1"/>
    </source>
</evidence>
<dbReference type="GO" id="GO:0003899">
    <property type="term" value="F:DNA-directed RNA polymerase activity"/>
    <property type="evidence" value="ECO:0007669"/>
    <property type="project" value="UniProtKB-UniRule"/>
</dbReference>
<evidence type="ECO:0000256" key="14">
    <source>
        <dbReference type="PIRSR" id="PIRSR002811-1"/>
    </source>
</evidence>
<evidence type="ECO:0000256" key="2">
    <source>
        <dbReference type="ARBA" id="ARBA00022515"/>
    </source>
</evidence>
<evidence type="ECO:0000256" key="9">
    <source>
        <dbReference type="ARBA" id="ARBA00022842"/>
    </source>
</evidence>
<dbReference type="EMBL" id="MHBW01000003">
    <property type="protein sequence ID" value="OGY09961.1"/>
    <property type="molecule type" value="Genomic_DNA"/>
</dbReference>
<proteinExistence type="inferred from homology"/>
<dbReference type="Gene3D" id="3.90.580.10">
    <property type="entry name" value="Zinc finger, CHC2-type domain"/>
    <property type="match status" value="1"/>
</dbReference>
<evidence type="ECO:0000256" key="6">
    <source>
        <dbReference type="ARBA" id="ARBA00022723"/>
    </source>
</evidence>
<evidence type="ECO:0000256" key="15">
    <source>
        <dbReference type="SAM" id="Coils"/>
    </source>
</evidence>
<keyword evidence="3 12" id="KW-0808">Transferase</keyword>
<comment type="caution">
    <text evidence="17">The sequence shown here is derived from an EMBL/GenBank/DDBJ whole genome shotgun (WGS) entry which is preliminary data.</text>
</comment>
<dbReference type="InterPro" id="IPR037068">
    <property type="entry name" value="DNA_primase_core_N_sf"/>
</dbReference>
<feature type="domain" description="Toprim" evidence="16">
    <location>
        <begin position="255"/>
        <end position="336"/>
    </location>
</feature>
<keyword evidence="5 12" id="KW-0235">DNA replication</keyword>
<dbReference type="GO" id="GO:0005737">
    <property type="term" value="C:cytoplasm"/>
    <property type="evidence" value="ECO:0007669"/>
    <property type="project" value="TreeGrafter"/>
</dbReference>
<evidence type="ECO:0000256" key="1">
    <source>
        <dbReference type="ARBA" id="ARBA00022478"/>
    </source>
</evidence>
<dbReference type="PIRSF" id="PIRSF002811">
    <property type="entry name" value="DnaG"/>
    <property type="match status" value="1"/>
</dbReference>
<dbReference type="SUPFAM" id="SSF56731">
    <property type="entry name" value="DNA primase core"/>
    <property type="match status" value="1"/>
</dbReference>
<dbReference type="SMART" id="SM00400">
    <property type="entry name" value="ZnF_CHCC"/>
    <property type="match status" value="1"/>
</dbReference>
<keyword evidence="10 12" id="KW-0238">DNA-binding</keyword>
<dbReference type="CDD" id="cd03364">
    <property type="entry name" value="TOPRIM_DnaG_primases"/>
    <property type="match status" value="1"/>
</dbReference>
<dbReference type="InterPro" id="IPR036977">
    <property type="entry name" value="DNA_primase_Znf_CHC2"/>
</dbReference>
<evidence type="ECO:0000256" key="3">
    <source>
        <dbReference type="ARBA" id="ARBA00022679"/>
    </source>
</evidence>
<dbReference type="PROSITE" id="PS50880">
    <property type="entry name" value="TOPRIM"/>
    <property type="match status" value="1"/>
</dbReference>
<dbReference type="GO" id="GO:0000428">
    <property type="term" value="C:DNA-directed RNA polymerase complex"/>
    <property type="evidence" value="ECO:0007669"/>
    <property type="project" value="UniProtKB-KW"/>
</dbReference>
<dbReference type="AlphaFoldDB" id="A0A1G1V3L5"/>
<dbReference type="InterPro" id="IPR006171">
    <property type="entry name" value="TOPRIM_dom"/>
</dbReference>
<dbReference type="PANTHER" id="PTHR30313:SF2">
    <property type="entry name" value="DNA PRIMASE"/>
    <property type="match status" value="1"/>
</dbReference>
<dbReference type="SUPFAM" id="SSF57783">
    <property type="entry name" value="Zinc beta-ribbon"/>
    <property type="match status" value="1"/>
</dbReference>
<comment type="domain">
    <text evidence="12">Contains an N-terminal zinc-binding domain, a central core domain that contains the primase activity, and a C-terminal DnaB-binding domain.</text>
</comment>
<dbReference type="InterPro" id="IPR034151">
    <property type="entry name" value="TOPRIM_DnaG_bac"/>
</dbReference>
<accession>A0A1G1V3L5</accession>
<dbReference type="HAMAP" id="MF_00974">
    <property type="entry name" value="DNA_primase_DnaG"/>
    <property type="match status" value="1"/>
</dbReference>
<comment type="catalytic activity">
    <reaction evidence="12">
        <text>ssDNA + n NTP = ssDNA/pppN(pN)n-1 hybrid + (n-1) diphosphate.</text>
        <dbReference type="EC" id="2.7.7.101"/>
    </reaction>
</comment>
<dbReference type="Gene3D" id="3.90.980.10">
    <property type="entry name" value="DNA primase, catalytic core, N-terminal domain"/>
    <property type="match status" value="1"/>
</dbReference>
<evidence type="ECO:0000256" key="10">
    <source>
        <dbReference type="ARBA" id="ARBA00023125"/>
    </source>
</evidence>
<keyword evidence="2 12" id="KW-0639">Primosome</keyword>
<dbReference type="NCBIfam" id="TIGR01391">
    <property type="entry name" value="dnaG"/>
    <property type="match status" value="1"/>
</dbReference>
<dbReference type="Pfam" id="PF08275">
    <property type="entry name" value="DNAG_N"/>
    <property type="match status" value="1"/>
</dbReference>
<gene>
    <name evidence="12" type="primary">dnaG</name>
    <name evidence="17" type="ORF">A2782_04640</name>
</gene>
<evidence type="ECO:0000313" key="18">
    <source>
        <dbReference type="Proteomes" id="UP000177967"/>
    </source>
</evidence>
<dbReference type="SMART" id="SM00493">
    <property type="entry name" value="TOPRIM"/>
    <property type="match status" value="1"/>
</dbReference>
<evidence type="ECO:0000256" key="5">
    <source>
        <dbReference type="ARBA" id="ARBA00022705"/>
    </source>
</evidence>
<comment type="cofactor">
    <cofactor evidence="12 13 14">
        <name>Zn(2+)</name>
        <dbReference type="ChEBI" id="CHEBI:29105"/>
    </cofactor>
    <text evidence="12 13 14">Binds 1 zinc ion per monomer.</text>
</comment>
<sequence>MAPDNQIEEIKRKTDIVEIIGEYVDLKKAGRNYKGLCPFHGEKTPSFMVSQELQIFKCFGCSVGGDVYKFLEDYEKIDFPQALKILADRAGVKLRPLGGFAGYEEKEELYKVNFLTAEFYHYLLAEHPLGEVARQYLANRGITLETVKLFKIGFAPDRSDTLFNFLGKKRGYKPEIIVKAGLSVLRNGQYFDRFRGRVIFPLSDHYGNILGFSGRVIKDGGEIAKYINSPDTLVYKKGNNLFGLNITKQDIKKAGFAIVVEGEFDLLSSYQAGVKNVVAIKGSAFTPEQAQLVSRFCSQVYLALDADFAGDQAARRGIDILKKAGVDIRVVKMGDGAKDPDDFARSDPEGWEKVVKEGEGIYDFLIRTAFSKFDAQTTEGKEKISRELSPILAGIEDEIVKASCMKTVAGRLGVPEEAVVRQVRKHQAAFTQQGGESIPAKMEEKSRREILEETLLGLILQSPNLEKFDGVFKTNKALRLAQTLPNWGKDKFDPGEFAASLPAELRDFFGEVFFAYSDSSSLKIEEEIEEIKKEIEILDLRERILQITRDIAQRESTEDPETLRILTEELDCAAKNLGKLENE</sequence>
<organism evidence="17 18">
    <name type="scientific">Candidatus Blackburnbacteria bacterium RIFCSPHIGHO2_01_FULL_43_15b</name>
    <dbReference type="NCBI Taxonomy" id="1797513"/>
    <lineage>
        <taxon>Bacteria</taxon>
        <taxon>Candidatus Blackburniibacteriota</taxon>
    </lineage>
</organism>
<keyword evidence="6 12" id="KW-0479">Metal-binding</keyword>
<dbReference type="InterPro" id="IPR006295">
    <property type="entry name" value="DNA_primase_DnaG"/>
</dbReference>
<evidence type="ECO:0000256" key="13">
    <source>
        <dbReference type="PIRNR" id="PIRNR002811"/>
    </source>
</evidence>
<keyword evidence="4 12" id="KW-0548">Nucleotidyltransferase</keyword>
<dbReference type="GO" id="GO:1990077">
    <property type="term" value="C:primosome complex"/>
    <property type="evidence" value="ECO:0007669"/>
    <property type="project" value="UniProtKB-KW"/>
</dbReference>
<dbReference type="PANTHER" id="PTHR30313">
    <property type="entry name" value="DNA PRIMASE"/>
    <property type="match status" value="1"/>
</dbReference>